<dbReference type="AlphaFoldDB" id="A0A0S6W555"/>
<proteinExistence type="predicted"/>
<evidence type="ECO:0008006" key="4">
    <source>
        <dbReference type="Google" id="ProtNLM"/>
    </source>
</evidence>
<dbReference type="Pfam" id="PF07963">
    <property type="entry name" value="N_methyl"/>
    <property type="match status" value="1"/>
</dbReference>
<gene>
    <name evidence="2" type="ORF">U14_04854</name>
</gene>
<evidence type="ECO:0000313" key="2">
    <source>
        <dbReference type="EMBL" id="GAK53588.1"/>
    </source>
</evidence>
<dbReference type="EMBL" id="DF820459">
    <property type="protein sequence ID" value="GAK53588.1"/>
    <property type="molecule type" value="Genomic_DNA"/>
</dbReference>
<protein>
    <recommendedName>
        <fullName evidence="4">Type II secretion system protein</fullName>
    </recommendedName>
</protein>
<keyword evidence="1" id="KW-1133">Transmembrane helix</keyword>
<keyword evidence="1" id="KW-0812">Transmembrane</keyword>
<feature type="transmembrane region" description="Helical" evidence="1">
    <location>
        <begin position="12"/>
        <end position="34"/>
    </location>
</feature>
<organism evidence="2">
    <name type="scientific">Candidatus Moduliflexus flocculans</name>
    <dbReference type="NCBI Taxonomy" id="1499966"/>
    <lineage>
        <taxon>Bacteria</taxon>
        <taxon>Candidatus Moduliflexota</taxon>
        <taxon>Candidatus Moduliflexia</taxon>
        <taxon>Candidatus Moduliflexales</taxon>
        <taxon>Candidatus Moduliflexaceae</taxon>
    </lineage>
</organism>
<dbReference type="STRING" id="1499966.U14_04854"/>
<keyword evidence="3" id="KW-1185">Reference proteome</keyword>
<accession>A0A0S6W555</accession>
<sequence length="134" mass="15035">MKKLRHDDGMTLLEVLVAIAIFGMMLSGLTGLLVQQQKMGKQMQQLLEARLKATQLIETLKTLPFDQLDEASPMLVRLREEHAQIDIKNMADAPDVKQILVSISWIAQGGREYRYRLETLRSRDGISSAKGGAL</sequence>
<dbReference type="NCBIfam" id="TIGR02532">
    <property type="entry name" value="IV_pilin_GFxxxE"/>
    <property type="match status" value="1"/>
</dbReference>
<keyword evidence="1" id="KW-0472">Membrane</keyword>
<evidence type="ECO:0000313" key="3">
    <source>
        <dbReference type="Proteomes" id="UP000030700"/>
    </source>
</evidence>
<reference evidence="2" key="1">
    <citation type="journal article" date="2015" name="PeerJ">
        <title>First genomic representation of candidate bacterial phylum KSB3 points to enhanced environmental sensing as a trigger of wastewater bulking.</title>
        <authorList>
            <person name="Sekiguchi Y."/>
            <person name="Ohashi A."/>
            <person name="Parks D.H."/>
            <person name="Yamauchi T."/>
            <person name="Tyson G.W."/>
            <person name="Hugenholtz P."/>
        </authorList>
    </citation>
    <scope>NUCLEOTIDE SEQUENCE [LARGE SCALE GENOMIC DNA]</scope>
</reference>
<name>A0A0S6W555_9BACT</name>
<evidence type="ECO:0000256" key="1">
    <source>
        <dbReference type="SAM" id="Phobius"/>
    </source>
</evidence>
<dbReference type="HOGENOM" id="CLU_1892049_0_0_0"/>
<dbReference type="InterPro" id="IPR012902">
    <property type="entry name" value="N_methyl_site"/>
</dbReference>
<dbReference type="Proteomes" id="UP000030700">
    <property type="component" value="Unassembled WGS sequence"/>
</dbReference>